<gene>
    <name evidence="4" type="ORF">ABRY95_06185</name>
    <name evidence="2" type="ORF">ABRY98_10765</name>
    <name evidence="5" type="ORF">ABRZ05_11655</name>
    <name evidence="6" type="ORF">ABRZ11_11310</name>
    <name evidence="3" type="ORF">ABRZ12_03420</name>
</gene>
<evidence type="ECO:0000313" key="2">
    <source>
        <dbReference type="EMBL" id="XDJ87411.1"/>
    </source>
</evidence>
<sequence>MTNLLTVNYKQTGKSANLNDMGMREMQARAYEARHEQYLLLKAPPASGKSRALMFLALSKLHEQGLKKVIVAVPEMSIGGSFKDTQLTANGFFADWAVQPSYNLCIPGGEAQKVNTFVRFMSDPHATALVCTHATLRFAYQSLRPSDFNNVLLGIDEFHHASAGEENRLGELIDGVMAGSNAHIIAMTGSYFRGDAVPILLPEDEEKFTQVTYSYYEQLNGYKYLKSLGIGYHFYTRQYLDALPEVLDTSKKTIIHIPNVNSIESTKDKYSEVDYILDAIGEVVEKNMDTGIITVRDKKSGRLLKVADLVDDTPLRIEVQNYLRNITRADEMDIIIALGMAKEGFDWPWCEHVLTIGYRSSLTEIVQIIGRATRDCEGKAHAQFTNLIAQPDAEDDDVKVSVNNMLKAITVSLLMEQVLAPSVSFKPRSRMAPGEVAAPGTVIIDDTAAPVSDKVVKALENMDNIKAAILQTPQVIAPAVMGDPDPEVLGEVEIPKIVEKLYPDLEPSEVLTVSEAVHASLGIQSTGGLFDEADLPPDAEIMVPPGAEDTSATPSGTAADATGSGTGKTPVSAPDPNDPKPNRKFVLIGNKFVNIEHLNVDLIRQINPFQGAYEILSKAVTPAVLKAIQETVVGMRSQMSEEEAVILWPRIVEFRKEQGREPSATSGDQYERRLAEGLIYIKRKAQERKAQQAS</sequence>
<feature type="compositionally biased region" description="Low complexity" evidence="1">
    <location>
        <begin position="550"/>
        <end position="569"/>
    </location>
</feature>
<dbReference type="Gene3D" id="3.40.50.300">
    <property type="entry name" value="P-loop containing nucleotide triphosphate hydrolases"/>
    <property type="match status" value="2"/>
</dbReference>
<dbReference type="EMBL" id="CP158272">
    <property type="protein sequence ID" value="XDJ98377.1"/>
    <property type="molecule type" value="Genomic_DNA"/>
</dbReference>
<organism evidence="6">
    <name type="scientific">Castellaniella ginsengisoli</name>
    <dbReference type="NCBI Taxonomy" id="546114"/>
    <lineage>
        <taxon>Bacteria</taxon>
        <taxon>Pseudomonadati</taxon>
        <taxon>Pseudomonadota</taxon>
        <taxon>Betaproteobacteria</taxon>
        <taxon>Burkholderiales</taxon>
        <taxon>Alcaligenaceae</taxon>
        <taxon>Castellaniella</taxon>
    </lineage>
</organism>
<dbReference type="GO" id="GO:0004386">
    <property type="term" value="F:helicase activity"/>
    <property type="evidence" value="ECO:0007669"/>
    <property type="project" value="UniProtKB-KW"/>
</dbReference>
<dbReference type="EMBL" id="CP158270">
    <property type="protein sequence ID" value="XDJ91355.1"/>
    <property type="molecule type" value="Genomic_DNA"/>
</dbReference>
<name>A0AB39H3A1_9BURK</name>
<keyword evidence="6" id="KW-0378">Hydrolase</keyword>
<reference evidence="6" key="1">
    <citation type="submission" date="2024-05" db="EMBL/GenBank/DDBJ databases">
        <authorList>
            <person name="Luo Y.-C."/>
            <person name="Nicholds J."/>
            <person name="Mortimer T."/>
            <person name="Maboni G."/>
        </authorList>
    </citation>
    <scope>NUCLEOTIDE SEQUENCE</scope>
    <source>
        <strain evidence="5">124370</strain>
        <strain evidence="6">124566</strain>
        <strain evidence="4">124953</strain>
        <strain evidence="3">130308</strain>
        <strain evidence="2">130416</strain>
    </source>
</reference>
<evidence type="ECO:0000313" key="3">
    <source>
        <dbReference type="EMBL" id="XDJ91355.1"/>
    </source>
</evidence>
<proteinExistence type="predicted"/>
<dbReference type="RefSeq" id="WP_368648927.1">
    <property type="nucleotide sequence ID" value="NZ_CP158269.1"/>
</dbReference>
<dbReference type="EMBL" id="CP158271">
    <property type="protein sequence ID" value="XDJ94586.1"/>
    <property type="molecule type" value="Genomic_DNA"/>
</dbReference>
<dbReference type="AlphaFoldDB" id="A0AB39H3A1"/>
<evidence type="ECO:0000313" key="4">
    <source>
        <dbReference type="EMBL" id="XDJ94586.1"/>
    </source>
</evidence>
<dbReference type="InterPro" id="IPR027417">
    <property type="entry name" value="P-loop_NTPase"/>
</dbReference>
<feature type="region of interest" description="Disordered" evidence="1">
    <location>
        <begin position="542"/>
        <end position="582"/>
    </location>
</feature>
<evidence type="ECO:0000313" key="6">
    <source>
        <dbReference type="EMBL" id="XDJ98377.1"/>
    </source>
</evidence>
<keyword evidence="6" id="KW-0067">ATP-binding</keyword>
<dbReference type="EMBL" id="CP158273">
    <property type="protein sequence ID" value="XDJ95729.1"/>
    <property type="molecule type" value="Genomic_DNA"/>
</dbReference>
<evidence type="ECO:0000313" key="5">
    <source>
        <dbReference type="EMBL" id="XDJ95729.1"/>
    </source>
</evidence>
<keyword evidence="6" id="KW-0547">Nucleotide-binding</keyword>
<accession>A0AB39H3A1</accession>
<evidence type="ECO:0000256" key="1">
    <source>
        <dbReference type="SAM" id="MobiDB-lite"/>
    </source>
</evidence>
<dbReference type="EMBL" id="CP158269">
    <property type="protein sequence ID" value="XDJ87411.1"/>
    <property type="molecule type" value="Genomic_DNA"/>
</dbReference>
<keyword evidence="6" id="KW-0347">Helicase</keyword>
<dbReference type="SUPFAM" id="SSF52540">
    <property type="entry name" value="P-loop containing nucleoside triphosphate hydrolases"/>
    <property type="match status" value="1"/>
</dbReference>
<protein>
    <submittedName>
        <fullName evidence="6">ATP-dependent helicase</fullName>
    </submittedName>
</protein>